<evidence type="ECO:0008006" key="3">
    <source>
        <dbReference type="Google" id="ProtNLM"/>
    </source>
</evidence>
<keyword evidence="2" id="KW-1185">Reference proteome</keyword>
<comment type="caution">
    <text evidence="1">The sequence shown here is derived from an EMBL/GenBank/DDBJ whole genome shotgun (WGS) entry which is preliminary data.</text>
</comment>
<gene>
    <name evidence="1" type="ORF">ACFQH9_02115</name>
</gene>
<evidence type="ECO:0000313" key="1">
    <source>
        <dbReference type="EMBL" id="MFC5947072.1"/>
    </source>
</evidence>
<sequence length="148" mass="16131">MPLPDGQTTWATTAEVATYTGAEVDASDLARAQATIDLHSARTVLSAAALGDKDLHWLKLATAYQAAWMKGQPDLFSRLDFTEATQEQGAVAKLTDTGLTLSPLARRALRRCTWLRSRSLRVKAPNETGAVLDPLSDESDAYQDWRAV</sequence>
<protein>
    <recommendedName>
        <fullName evidence="3">DUF222 domain-containing protein</fullName>
    </recommendedName>
</protein>
<proteinExistence type="predicted"/>
<accession>A0ABW1I3Y0</accession>
<organism evidence="1 2">
    <name type="scientific">Pseudonocardia lutea</name>
    <dbReference type="NCBI Taxonomy" id="2172015"/>
    <lineage>
        <taxon>Bacteria</taxon>
        <taxon>Bacillati</taxon>
        <taxon>Actinomycetota</taxon>
        <taxon>Actinomycetes</taxon>
        <taxon>Pseudonocardiales</taxon>
        <taxon>Pseudonocardiaceae</taxon>
        <taxon>Pseudonocardia</taxon>
    </lineage>
</organism>
<name>A0ABW1I3Y0_9PSEU</name>
<evidence type="ECO:0000313" key="2">
    <source>
        <dbReference type="Proteomes" id="UP001596119"/>
    </source>
</evidence>
<dbReference type="EMBL" id="JBHSQK010000005">
    <property type="protein sequence ID" value="MFC5947072.1"/>
    <property type="molecule type" value="Genomic_DNA"/>
</dbReference>
<dbReference type="RefSeq" id="WP_379563570.1">
    <property type="nucleotide sequence ID" value="NZ_JBHSQK010000005.1"/>
</dbReference>
<reference evidence="2" key="1">
    <citation type="journal article" date="2019" name="Int. J. Syst. Evol. Microbiol.">
        <title>The Global Catalogue of Microorganisms (GCM) 10K type strain sequencing project: providing services to taxonomists for standard genome sequencing and annotation.</title>
        <authorList>
            <consortium name="The Broad Institute Genomics Platform"/>
            <consortium name="The Broad Institute Genome Sequencing Center for Infectious Disease"/>
            <person name="Wu L."/>
            <person name="Ma J."/>
        </authorList>
    </citation>
    <scope>NUCLEOTIDE SEQUENCE [LARGE SCALE GENOMIC DNA]</scope>
    <source>
        <strain evidence="2">CGMCC 4.7397</strain>
    </source>
</reference>
<dbReference type="Proteomes" id="UP001596119">
    <property type="component" value="Unassembled WGS sequence"/>
</dbReference>